<evidence type="ECO:0000313" key="5">
    <source>
        <dbReference type="Proteomes" id="UP000325218"/>
    </source>
</evidence>
<keyword evidence="2" id="KW-0812">Transmembrane</keyword>
<keyword evidence="5" id="KW-1185">Reference proteome</keyword>
<feature type="compositionally biased region" description="Basic and acidic residues" evidence="1">
    <location>
        <begin position="1"/>
        <end position="13"/>
    </location>
</feature>
<comment type="caution">
    <text evidence="4">The sequence shown here is derived from an EMBL/GenBank/DDBJ whole genome shotgun (WGS) entry which is preliminary data.</text>
</comment>
<evidence type="ECO:0000256" key="2">
    <source>
        <dbReference type="SAM" id="Phobius"/>
    </source>
</evidence>
<organism evidence="4 5">
    <name type="scientific">Paenibacillus faecis</name>
    <dbReference type="NCBI Taxonomy" id="862114"/>
    <lineage>
        <taxon>Bacteria</taxon>
        <taxon>Bacillati</taxon>
        <taxon>Bacillota</taxon>
        <taxon>Bacilli</taxon>
        <taxon>Bacillales</taxon>
        <taxon>Paenibacillaceae</taxon>
        <taxon>Paenibacillus</taxon>
    </lineage>
</organism>
<feature type="compositionally biased region" description="Basic residues" evidence="1">
    <location>
        <begin position="16"/>
        <end position="25"/>
    </location>
</feature>
<dbReference type="PANTHER" id="PTHR10587">
    <property type="entry name" value="GLYCOSYL TRANSFERASE-RELATED"/>
    <property type="match status" value="1"/>
</dbReference>
<keyword evidence="2" id="KW-1133">Transmembrane helix</keyword>
<evidence type="ECO:0000313" key="4">
    <source>
        <dbReference type="EMBL" id="TYA13645.1"/>
    </source>
</evidence>
<evidence type="ECO:0000256" key="1">
    <source>
        <dbReference type="SAM" id="MobiDB-lite"/>
    </source>
</evidence>
<dbReference type="GO" id="GO:0016810">
    <property type="term" value="F:hydrolase activity, acting on carbon-nitrogen (but not peptide) bonds"/>
    <property type="evidence" value="ECO:0007669"/>
    <property type="project" value="InterPro"/>
</dbReference>
<dbReference type="InterPro" id="IPR011330">
    <property type="entry name" value="Glyco_hydro/deAcase_b/a-brl"/>
</dbReference>
<dbReference type="Proteomes" id="UP000325218">
    <property type="component" value="Unassembled WGS sequence"/>
</dbReference>
<gene>
    <name evidence="4" type="ORF">FRY98_13490</name>
</gene>
<dbReference type="PROSITE" id="PS51677">
    <property type="entry name" value="NODB"/>
    <property type="match status" value="1"/>
</dbReference>
<dbReference type="InterPro" id="IPR002509">
    <property type="entry name" value="NODB_dom"/>
</dbReference>
<feature type="compositionally biased region" description="Polar residues" evidence="1">
    <location>
        <begin position="141"/>
        <end position="150"/>
    </location>
</feature>
<reference evidence="4 5" key="1">
    <citation type="submission" date="2019-08" db="EMBL/GenBank/DDBJ databases">
        <title>Genome sequencing of Paenibacillus faecis DSM 23593(T).</title>
        <authorList>
            <person name="Kook J.-K."/>
            <person name="Park S.-N."/>
            <person name="Lim Y.K."/>
        </authorList>
    </citation>
    <scope>NUCLEOTIDE SEQUENCE [LARGE SCALE GENOMIC DNA]</scope>
    <source>
        <strain evidence="4 5">DSM 23593</strain>
    </source>
</reference>
<accession>A0A5D0CY72</accession>
<feature type="domain" description="NodB homology" evidence="3">
    <location>
        <begin position="157"/>
        <end position="340"/>
    </location>
</feature>
<dbReference type="AlphaFoldDB" id="A0A5D0CY72"/>
<keyword evidence="2" id="KW-0472">Membrane</keyword>
<dbReference type="InterPro" id="IPR050248">
    <property type="entry name" value="Polysacc_deacetylase_ArnD"/>
</dbReference>
<name>A0A5D0CY72_9BACL</name>
<feature type="transmembrane region" description="Helical" evidence="2">
    <location>
        <begin position="28"/>
        <end position="50"/>
    </location>
</feature>
<dbReference type="OrthoDB" id="258610at2"/>
<dbReference type="GO" id="GO:0005975">
    <property type="term" value="P:carbohydrate metabolic process"/>
    <property type="evidence" value="ECO:0007669"/>
    <property type="project" value="InterPro"/>
</dbReference>
<dbReference type="Pfam" id="PF01522">
    <property type="entry name" value="Polysacc_deac_1"/>
    <property type="match status" value="1"/>
</dbReference>
<feature type="region of interest" description="Disordered" evidence="1">
    <location>
        <begin position="73"/>
        <end position="150"/>
    </location>
</feature>
<dbReference type="PANTHER" id="PTHR10587:SF125">
    <property type="entry name" value="POLYSACCHARIDE DEACETYLASE YHEN-RELATED"/>
    <property type="match status" value="1"/>
</dbReference>
<dbReference type="SUPFAM" id="SSF88713">
    <property type="entry name" value="Glycoside hydrolase/deacetylase"/>
    <property type="match status" value="1"/>
</dbReference>
<feature type="region of interest" description="Disordered" evidence="1">
    <location>
        <begin position="1"/>
        <end position="25"/>
    </location>
</feature>
<sequence length="358" mass="39663">MSYLERMEEEAARQTRSSKHAKDPKKKLRTLIITALILTSTSLVFCAYATGSVLHKSKSSGAVAVTAPKYLDGHTTDTGQAQPVEETAEEAGETQGNDPGLDPGTGKQADPEKAADPSINEGEEAKTNEPAVPSQPGKPAPSQQNQAVQTQMTTAKKVVYLTFDDGPSKYTNQIVDILNEKGIHATFFMIGNQLSGNEKTVKNAAQAGNYIGMHSMTHDKDTLYKSGSSAKFLKEYKREQEMIEKITGTAPWLIRAPYGSHPYIGKSFRDDIAAARFKMWDWTVDSKDWSYSGKPNRIIQEVKRQVHRDTEVILMHEKAQTVQALPEIISVLQKKGYAFAVYKPDQHIVVNFSKDKRL</sequence>
<dbReference type="Gene3D" id="3.20.20.370">
    <property type="entry name" value="Glycoside hydrolase/deacetylase"/>
    <property type="match status" value="1"/>
</dbReference>
<proteinExistence type="predicted"/>
<protein>
    <submittedName>
        <fullName evidence="4">Polysaccharide deacetylase</fullName>
    </submittedName>
</protein>
<dbReference type="CDD" id="cd10944">
    <property type="entry name" value="CE4_SmPgdA_like"/>
    <property type="match status" value="1"/>
</dbReference>
<dbReference type="EMBL" id="VSDO01000002">
    <property type="protein sequence ID" value="TYA13645.1"/>
    <property type="molecule type" value="Genomic_DNA"/>
</dbReference>
<evidence type="ECO:0000259" key="3">
    <source>
        <dbReference type="PROSITE" id="PS51677"/>
    </source>
</evidence>